<dbReference type="GO" id="GO:0032259">
    <property type="term" value="P:methylation"/>
    <property type="evidence" value="ECO:0007669"/>
    <property type="project" value="UniProtKB-KW"/>
</dbReference>
<gene>
    <name evidence="9" type="ORF">BHU72_07940</name>
</gene>
<dbReference type="AlphaFoldDB" id="A0A1E5L3S3"/>
<keyword evidence="10" id="KW-1185">Reference proteome</keyword>
<dbReference type="PANTHER" id="PTHR43467">
    <property type="entry name" value="COBALT-PRECORRIN-2 C(20)-METHYLTRANSFERASE"/>
    <property type="match status" value="1"/>
</dbReference>
<evidence type="ECO:0000256" key="5">
    <source>
        <dbReference type="ARBA" id="ARBA00022679"/>
    </source>
</evidence>
<comment type="pathway">
    <text evidence="1">Cofactor biosynthesis; adenosylcobalamin biosynthesis.</text>
</comment>
<sequence length="232" mass="26260">MKLYGVGVGPGDPDWLTMKAVHVIQEADIIMTPISNQDKQSIALSIVEKYITNQKIHRVIFPMTSDPIRLQVAWEEARNDLAQFLMEGKTVAFITLGDPLLYSTFIYLKHSIQEQLSNLSIEVVPGIPSFVALSAMAQIPIAERDENLVVIPVIRSLDEVKKAIELHDNIILMKINKDYPAIVELLDEMQLLDCCWVGQRIGMEDSIITNQPKELLNGKLDYLTTMMIKKKR</sequence>
<dbReference type="CDD" id="cd11645">
    <property type="entry name" value="Precorrin_2_C20_MT"/>
    <property type="match status" value="1"/>
</dbReference>
<dbReference type="NCBIfam" id="TIGR01467">
    <property type="entry name" value="cobI_cbiL"/>
    <property type="match status" value="1"/>
</dbReference>
<protein>
    <submittedName>
        <fullName evidence="9">Precorrin-2 C(20)-methyltransferase</fullName>
    </submittedName>
</protein>
<reference evidence="9 10" key="1">
    <citation type="submission" date="2016-09" db="EMBL/GenBank/DDBJ databases">
        <title>Desulfuribacillus arsenicus sp. nov., an obligately anaerobic, dissimilatory arsenic- and antimonate-reducing bacterium isolated from anoxic sediments.</title>
        <authorList>
            <person name="Abin C.A."/>
            <person name="Hollibaugh J.T."/>
        </authorList>
    </citation>
    <scope>NUCLEOTIDE SEQUENCE [LARGE SCALE GENOMIC DNA]</scope>
    <source>
        <strain evidence="9 10">MLFW-2</strain>
    </source>
</reference>
<dbReference type="InterPro" id="IPR006364">
    <property type="entry name" value="CobI/CbiL/CobIJ_dom"/>
</dbReference>
<keyword evidence="6" id="KW-0949">S-adenosyl-L-methionine</keyword>
<dbReference type="STRING" id="1390249.BHU72_07940"/>
<evidence type="ECO:0000256" key="7">
    <source>
        <dbReference type="PIRNR" id="PIRNR036427"/>
    </source>
</evidence>
<evidence type="ECO:0000256" key="3">
    <source>
        <dbReference type="ARBA" id="ARBA00022573"/>
    </source>
</evidence>
<proteinExistence type="inferred from homology"/>
<dbReference type="InterPro" id="IPR014776">
    <property type="entry name" value="4pyrrole_Mease_sub2"/>
</dbReference>
<comment type="similarity">
    <text evidence="2 7">Belongs to the precorrin methyltransferase family.</text>
</comment>
<keyword evidence="3" id="KW-0169">Cobalamin biosynthesis</keyword>
<accession>A0A1E5L3S3</accession>
<evidence type="ECO:0000313" key="10">
    <source>
        <dbReference type="Proteomes" id="UP000095255"/>
    </source>
</evidence>
<comment type="caution">
    <text evidence="9">The sequence shown here is derived from an EMBL/GenBank/DDBJ whole genome shotgun (WGS) entry which is preliminary data.</text>
</comment>
<dbReference type="SUPFAM" id="SSF53790">
    <property type="entry name" value="Tetrapyrrole methylase"/>
    <property type="match status" value="1"/>
</dbReference>
<dbReference type="PANTHER" id="PTHR43467:SF2">
    <property type="entry name" value="COBALT-PRECORRIN-2 C(20)-METHYLTRANSFERASE"/>
    <property type="match status" value="1"/>
</dbReference>
<dbReference type="OrthoDB" id="9804789at2"/>
<dbReference type="GO" id="GO:0030788">
    <property type="term" value="F:precorrin-2 C20-methyltransferase activity"/>
    <property type="evidence" value="ECO:0007669"/>
    <property type="project" value="InterPro"/>
</dbReference>
<dbReference type="InterPro" id="IPR000878">
    <property type="entry name" value="4pyrrol_Mease"/>
</dbReference>
<evidence type="ECO:0000256" key="1">
    <source>
        <dbReference type="ARBA" id="ARBA00004953"/>
    </source>
</evidence>
<feature type="domain" description="Tetrapyrrole methylase" evidence="8">
    <location>
        <begin position="2"/>
        <end position="209"/>
    </location>
</feature>
<evidence type="ECO:0000256" key="2">
    <source>
        <dbReference type="ARBA" id="ARBA00005879"/>
    </source>
</evidence>
<dbReference type="Gene3D" id="3.40.1010.10">
    <property type="entry name" value="Cobalt-precorrin-4 Transmethylase, Domain 1"/>
    <property type="match status" value="1"/>
</dbReference>
<dbReference type="Pfam" id="PF00590">
    <property type="entry name" value="TP_methylase"/>
    <property type="match status" value="1"/>
</dbReference>
<name>A0A1E5L3S3_9FIRM</name>
<dbReference type="EMBL" id="MJAT01000036">
    <property type="protein sequence ID" value="OEH84755.1"/>
    <property type="molecule type" value="Genomic_DNA"/>
</dbReference>
<keyword evidence="4 9" id="KW-0489">Methyltransferase</keyword>
<dbReference type="UniPathway" id="UPA00148"/>
<evidence type="ECO:0000256" key="4">
    <source>
        <dbReference type="ARBA" id="ARBA00022603"/>
    </source>
</evidence>
<dbReference type="PIRSF" id="PIRSF036427">
    <property type="entry name" value="Precrrn-2_mtase"/>
    <property type="match status" value="1"/>
</dbReference>
<dbReference type="InterPro" id="IPR035996">
    <property type="entry name" value="4pyrrol_Methylase_sf"/>
</dbReference>
<dbReference type="Proteomes" id="UP000095255">
    <property type="component" value="Unassembled WGS sequence"/>
</dbReference>
<organism evidence="9 10">
    <name type="scientific">Desulfuribacillus stibiiarsenatis</name>
    <dbReference type="NCBI Taxonomy" id="1390249"/>
    <lineage>
        <taxon>Bacteria</taxon>
        <taxon>Bacillati</taxon>
        <taxon>Bacillota</taxon>
        <taxon>Desulfuribacillia</taxon>
        <taxon>Desulfuribacillales</taxon>
        <taxon>Desulfuribacillaceae</taxon>
        <taxon>Desulfuribacillus</taxon>
    </lineage>
</organism>
<dbReference type="RefSeq" id="WP_069702854.1">
    <property type="nucleotide sequence ID" value="NZ_MJAT01000036.1"/>
</dbReference>
<dbReference type="InterPro" id="IPR012382">
    <property type="entry name" value="CobI/CbiL"/>
</dbReference>
<keyword evidence="5 9" id="KW-0808">Transferase</keyword>
<dbReference type="Gene3D" id="3.30.950.10">
    <property type="entry name" value="Methyltransferase, Cobalt-precorrin-4 Transmethylase, Domain 2"/>
    <property type="match status" value="1"/>
</dbReference>
<dbReference type="InterPro" id="IPR014777">
    <property type="entry name" value="4pyrrole_Mease_sub1"/>
</dbReference>
<evidence type="ECO:0000313" key="9">
    <source>
        <dbReference type="EMBL" id="OEH84755.1"/>
    </source>
</evidence>
<evidence type="ECO:0000259" key="8">
    <source>
        <dbReference type="Pfam" id="PF00590"/>
    </source>
</evidence>
<evidence type="ECO:0000256" key="6">
    <source>
        <dbReference type="ARBA" id="ARBA00022691"/>
    </source>
</evidence>
<dbReference type="GO" id="GO:0009236">
    <property type="term" value="P:cobalamin biosynthetic process"/>
    <property type="evidence" value="ECO:0007669"/>
    <property type="project" value="UniProtKB-UniRule"/>
</dbReference>